<dbReference type="AlphaFoldDB" id="A0A1S7LFK8"/>
<protein>
    <recommendedName>
        <fullName evidence="2">Adenylate cyclase</fullName>
    </recommendedName>
</protein>
<dbReference type="EMBL" id="LO017727">
    <property type="protein sequence ID" value="CRH04829.1"/>
    <property type="molecule type" value="Genomic_DNA"/>
</dbReference>
<evidence type="ECO:0000313" key="1">
    <source>
        <dbReference type="EMBL" id="CRH04829.1"/>
    </source>
</evidence>
<gene>
    <name evidence="1" type="ORF">MAGMO_0625</name>
</gene>
<name>A0A1S7LFK8_MAGMO</name>
<proteinExistence type="predicted"/>
<organism evidence="1">
    <name type="scientific">Magnetococcus massalia (strain MO-1)</name>
    <dbReference type="NCBI Taxonomy" id="451514"/>
    <lineage>
        <taxon>Bacteria</taxon>
        <taxon>Pseudomonadati</taxon>
        <taxon>Pseudomonadota</taxon>
        <taxon>Magnetococcia</taxon>
        <taxon>Magnetococcales</taxon>
        <taxon>Magnetococcaceae</taxon>
        <taxon>Magnetococcus</taxon>
    </lineage>
</organism>
<accession>A0A1S7LFK8</accession>
<reference evidence="1" key="1">
    <citation type="submission" date="2015-04" db="EMBL/GenBank/DDBJ databases">
        <authorList>
            <person name="Syromyatnikov M.Y."/>
            <person name="Popov V.N."/>
        </authorList>
    </citation>
    <scope>NUCLEOTIDE SEQUENCE</scope>
    <source>
        <strain evidence="1">MO-1</strain>
    </source>
</reference>
<sequence>MFPSGGIRLRVPHEQSSDFAHHPVLLSAQPLGPVKAATIRFYDTPDHTLRKRGLELQIGHDEQGWWQRLLRLDEVGSGGGQGIKGGRGQKLAHWPLAKGRPDWLLLQHHAVAMEAMAGVDIGLLGPRFSVAYRRRRLRLQRADGSRLQLREERGIIYMGDRQEPFHDIQLRSRAAHGSFAFEVALALHSYLRAGLLFAPPIERIWSQLVPYQQHNRPQASWHWPSFSVRKRATTLEGYHALCEPLFNLWMEQAVWMAHGDPSAARRAHLLGAELLKALQQLAVWFPFFSHSEAQPRLSRATLQLQGALENEGMQQLLDRYTESLPQGEESGQAIWNHRLLAHWHLEKRQWLDYLHSDEMAETLLGLGLWFARQGWLQHKSADELPDKVEPLRRWVRDRLHDQQWPMIQGLQSKERGALLAGAEKLWQQQLIMRFFGSFFSTVRPQRDLLTLDLSLLESGIYLDALGRVAKNRQLLEQIEGAPSRLRAWIPDVPEAFIETWQDWIDDERQILSQDLARGIAELELSGGFWMEASA</sequence>
<evidence type="ECO:0008006" key="2">
    <source>
        <dbReference type="Google" id="ProtNLM"/>
    </source>
</evidence>